<feature type="compositionally biased region" description="Basic and acidic residues" evidence="6">
    <location>
        <begin position="172"/>
        <end position="181"/>
    </location>
</feature>
<proteinExistence type="predicted"/>
<feature type="compositionally biased region" description="Low complexity" evidence="6">
    <location>
        <begin position="132"/>
        <end position="146"/>
    </location>
</feature>
<dbReference type="SMART" id="SM00301">
    <property type="entry name" value="DM"/>
    <property type="match status" value="1"/>
</dbReference>
<accession>A0A0N5BIE3</accession>
<dbReference type="PROSITE" id="PS40000">
    <property type="entry name" value="DM_1"/>
    <property type="match status" value="1"/>
</dbReference>
<feature type="region of interest" description="Disordered" evidence="6">
    <location>
        <begin position="166"/>
        <end position="195"/>
    </location>
</feature>
<feature type="compositionally biased region" description="Polar residues" evidence="6">
    <location>
        <begin position="186"/>
        <end position="195"/>
    </location>
</feature>
<protein>
    <submittedName>
        <fullName evidence="9">DM domain-containing protein</fullName>
    </submittedName>
</protein>
<keyword evidence="8" id="KW-1185">Reference proteome</keyword>
<dbReference type="GO" id="GO:0046872">
    <property type="term" value="F:metal ion binding"/>
    <property type="evidence" value="ECO:0007669"/>
    <property type="project" value="UniProtKB-KW"/>
</dbReference>
<keyword evidence="1 5" id="KW-0479">Metal-binding</keyword>
<dbReference type="InterPro" id="IPR001275">
    <property type="entry name" value="DM_DNA-bd"/>
</dbReference>
<keyword evidence="4 5" id="KW-0539">Nucleus</keyword>
<feature type="DNA-binding region" description="DM" evidence="5">
    <location>
        <begin position="39"/>
        <end position="86"/>
    </location>
</feature>
<evidence type="ECO:0000256" key="1">
    <source>
        <dbReference type="ARBA" id="ARBA00022723"/>
    </source>
</evidence>
<sequence length="352" mass="38924">METITNTKEELILSNGISQIDLQKILKLRQEKNQRTPKCARCRNHGAVSVLKAHKRFCPYKDCQCEKCMLIADRQRIMAAQVALRRQQSQEEQEARELGVLLSLANSNDLLRQVRKRSSSPISLESGGGKVTRLLSPSSSPTPLSTTISTTLQNVTNNNSFDVKSISTSGIGRKEDKKQSPHDYLQGSSSNNTSLNQTFSTEILSNGSSITPPMVNGVGGMLQNNQIPFFNTSHNMIHQGNFNSSIYGRAPLMASSLFPPVTQAFPFIRNSSTTFPMQLSQNQSFPCFTSNPLWNPSGQATGNQNFMISLLSGKQGMDNLKAMGSIMSFDREKLTHEENDDVIVKEDNGDKN</sequence>
<evidence type="ECO:0000256" key="3">
    <source>
        <dbReference type="ARBA" id="ARBA00023125"/>
    </source>
</evidence>
<evidence type="ECO:0000256" key="4">
    <source>
        <dbReference type="ARBA" id="ARBA00023242"/>
    </source>
</evidence>
<keyword evidence="2 5" id="KW-0862">Zinc</keyword>
<evidence type="ECO:0000313" key="8">
    <source>
        <dbReference type="Proteomes" id="UP000046392"/>
    </source>
</evidence>
<dbReference type="GO" id="GO:0005634">
    <property type="term" value="C:nucleus"/>
    <property type="evidence" value="ECO:0007669"/>
    <property type="project" value="UniProtKB-SubCell"/>
</dbReference>
<dbReference type="SUPFAM" id="SSF82927">
    <property type="entry name" value="Cysteine-rich DNA binding domain, (DM domain)"/>
    <property type="match status" value="1"/>
</dbReference>
<dbReference type="InterPro" id="IPR026607">
    <property type="entry name" value="DMRT"/>
</dbReference>
<keyword evidence="3 5" id="KW-0238">DNA-binding</keyword>
<dbReference type="Gene3D" id="4.10.1040.10">
    <property type="entry name" value="DM DNA-binding domain"/>
    <property type="match status" value="1"/>
</dbReference>
<comment type="subcellular location">
    <subcellularLocation>
        <location evidence="5">Nucleus</location>
    </subcellularLocation>
</comment>
<dbReference type="FunFam" id="4.10.1040.10:FF:000001">
    <property type="entry name" value="doublesex- and mab-3-related transcription factor 1"/>
    <property type="match status" value="1"/>
</dbReference>
<dbReference type="Pfam" id="PF00751">
    <property type="entry name" value="DM"/>
    <property type="match status" value="1"/>
</dbReference>
<feature type="domain" description="DM" evidence="7">
    <location>
        <begin position="39"/>
        <end position="86"/>
    </location>
</feature>
<dbReference type="PANTHER" id="PTHR12322:SF116">
    <property type="entry name" value="DOUBLESEX-MAB RELATED 99B"/>
    <property type="match status" value="1"/>
</dbReference>
<dbReference type="Proteomes" id="UP000046392">
    <property type="component" value="Unplaced"/>
</dbReference>
<organism evidence="8 9">
    <name type="scientific">Strongyloides papillosus</name>
    <name type="common">Intestinal threadworm</name>
    <dbReference type="NCBI Taxonomy" id="174720"/>
    <lineage>
        <taxon>Eukaryota</taxon>
        <taxon>Metazoa</taxon>
        <taxon>Ecdysozoa</taxon>
        <taxon>Nematoda</taxon>
        <taxon>Chromadorea</taxon>
        <taxon>Rhabditida</taxon>
        <taxon>Tylenchina</taxon>
        <taxon>Panagrolaimomorpha</taxon>
        <taxon>Strongyloidoidea</taxon>
        <taxon>Strongyloididae</taxon>
        <taxon>Strongyloides</taxon>
    </lineage>
</organism>
<dbReference type="InterPro" id="IPR036407">
    <property type="entry name" value="DM_DNA-bd_sf"/>
</dbReference>
<evidence type="ECO:0000259" key="7">
    <source>
        <dbReference type="PROSITE" id="PS50809"/>
    </source>
</evidence>
<dbReference type="GO" id="GO:0007548">
    <property type="term" value="P:sex differentiation"/>
    <property type="evidence" value="ECO:0007669"/>
    <property type="project" value="TreeGrafter"/>
</dbReference>
<dbReference type="GO" id="GO:0000978">
    <property type="term" value="F:RNA polymerase II cis-regulatory region sequence-specific DNA binding"/>
    <property type="evidence" value="ECO:0007669"/>
    <property type="project" value="TreeGrafter"/>
</dbReference>
<reference evidence="9" key="1">
    <citation type="submission" date="2017-02" db="UniProtKB">
        <authorList>
            <consortium name="WormBaseParasite"/>
        </authorList>
    </citation>
    <scope>IDENTIFICATION</scope>
</reference>
<dbReference type="WBParaSite" id="SPAL_0000572700.1">
    <property type="protein sequence ID" value="SPAL_0000572700.1"/>
    <property type="gene ID" value="SPAL_0000572700"/>
</dbReference>
<evidence type="ECO:0000256" key="5">
    <source>
        <dbReference type="PROSITE-ProRule" id="PRU00070"/>
    </source>
</evidence>
<dbReference type="AlphaFoldDB" id="A0A0N5BIE3"/>
<feature type="region of interest" description="Disordered" evidence="6">
    <location>
        <begin position="116"/>
        <end position="146"/>
    </location>
</feature>
<dbReference type="STRING" id="174720.A0A0N5BIE3"/>
<dbReference type="PANTHER" id="PTHR12322">
    <property type="entry name" value="DOUBLESEX AND MAB-3 RELATED TRANSCRIPTION FACTOR DMRT"/>
    <property type="match status" value="1"/>
</dbReference>
<dbReference type="PROSITE" id="PS50809">
    <property type="entry name" value="DM_2"/>
    <property type="match status" value="1"/>
</dbReference>
<dbReference type="GO" id="GO:0000981">
    <property type="term" value="F:DNA-binding transcription factor activity, RNA polymerase II-specific"/>
    <property type="evidence" value="ECO:0007669"/>
    <property type="project" value="TreeGrafter"/>
</dbReference>
<evidence type="ECO:0000313" key="9">
    <source>
        <dbReference type="WBParaSite" id="SPAL_0000572700.1"/>
    </source>
</evidence>
<evidence type="ECO:0000256" key="2">
    <source>
        <dbReference type="ARBA" id="ARBA00022833"/>
    </source>
</evidence>
<evidence type="ECO:0000256" key="6">
    <source>
        <dbReference type="SAM" id="MobiDB-lite"/>
    </source>
</evidence>
<name>A0A0N5BIE3_STREA</name>